<feature type="compositionally biased region" description="Pro residues" evidence="2">
    <location>
        <begin position="343"/>
        <end position="363"/>
    </location>
</feature>
<evidence type="ECO:0000256" key="2">
    <source>
        <dbReference type="SAM" id="MobiDB-lite"/>
    </source>
</evidence>
<evidence type="ECO:0000313" key="3">
    <source>
        <dbReference type="EMBL" id="KAI1851495.1"/>
    </source>
</evidence>
<dbReference type="GO" id="GO:0008270">
    <property type="term" value="F:zinc ion binding"/>
    <property type="evidence" value="ECO:0007669"/>
    <property type="project" value="InterPro"/>
</dbReference>
<protein>
    <recommendedName>
        <fullName evidence="5">Negative acting factor</fullName>
    </recommendedName>
</protein>
<dbReference type="AlphaFoldDB" id="A0A9Q0AG47"/>
<evidence type="ECO:0000256" key="1">
    <source>
        <dbReference type="ARBA" id="ARBA00023242"/>
    </source>
</evidence>
<proteinExistence type="predicted"/>
<gene>
    <name evidence="3" type="ORF">JX265_013242</name>
</gene>
<keyword evidence="1" id="KW-0539">Nucleus</keyword>
<feature type="compositionally biased region" description="Pro residues" evidence="2">
    <location>
        <begin position="94"/>
        <end position="106"/>
    </location>
</feature>
<dbReference type="CDD" id="cd00067">
    <property type="entry name" value="GAL4"/>
    <property type="match status" value="1"/>
</dbReference>
<feature type="region of interest" description="Disordered" evidence="2">
    <location>
        <begin position="18"/>
        <end position="42"/>
    </location>
</feature>
<comment type="caution">
    <text evidence="3">The sequence shown here is derived from an EMBL/GenBank/DDBJ whole genome shotgun (WGS) entry which is preliminary data.</text>
</comment>
<sequence length="794" mass="84943">MAPHQLFAHNPAADATTLVPTSSLPSGHFSQAPGAAHSNTTVPTSTVATDLHSLISTPAPASSHGAPADTLSQQHNGSTRRSPAPAAAAMSNPPQHPGHPRPPVGFPSPTYSSPGMNAHYGYANAPGQPGDLYRGSPSTPGGSNHPMSLPSMRTFDPVQQQQAQQVPMAQQMMQVQASMGTGMPYYGQPVPMAGNPYSLPPDVMGPRYALPPNDPRAMMGNPRNKKPQSLAAREVKFLAARSTAACGSRSFEARPRKPRYSPPSSAATDARAQGTGAPGHLEPPHGLHLLCDEQHPICKNCQKSKRECLGYDPIFKQQQQQHHPASIQPAPNHPAPASVPSNGPAPPPPPPPHPPPHPHPHPPAASASTIANSSAPAYASLPSVLPNSYHSGTSSSSNTPGHSYEPARSTSQNIKSENFDYGSAIDPALDSVGAPPSTSTPHLPPARKPVAPIPSSPLGQRLSNHTPSLRGGGPLLVSHLHHPVSHHAQCLHQDTSAYFGSPVKKMRVSELVSWGRSPPPKAALPLSQGTYDEIRSLYADIYGPGLESFFESRWFTEEFASDMVVSTEAVAELLAGFLSIVGKTDQNDNSAMADSANLEFRVVWDLTCLVYSTIQPRVNQPSVIPPDNDGPEVRNRVAMFDALLSGDSPKENSLVRPPPQGDYHRLRELDFWYHLGEFLLVQPPAGQAPTPDMVTRRDAILSRMRTLLDGRENRDVLYSIAVMRALSPGFPPDFESSLPPHLDETDPKSKLAVARKFIQEEAKVTGGTTNIVRRFSELASMAFIHPGTNVTRTS</sequence>
<name>A0A9Q0AG47_9PEZI</name>
<accession>A0A9Q0AG47</accession>
<dbReference type="Proteomes" id="UP000829685">
    <property type="component" value="Unassembled WGS sequence"/>
</dbReference>
<feature type="region of interest" description="Disordered" evidence="2">
    <location>
        <begin position="317"/>
        <end position="370"/>
    </location>
</feature>
<dbReference type="InterPro" id="IPR001138">
    <property type="entry name" value="Zn2Cys6_DnaBD"/>
</dbReference>
<feature type="compositionally biased region" description="Polar residues" evidence="2">
    <location>
        <begin position="457"/>
        <end position="467"/>
    </location>
</feature>
<dbReference type="GO" id="GO:0000981">
    <property type="term" value="F:DNA-binding transcription factor activity, RNA polymerase II-specific"/>
    <property type="evidence" value="ECO:0007669"/>
    <property type="project" value="InterPro"/>
</dbReference>
<feature type="compositionally biased region" description="Low complexity" evidence="2">
    <location>
        <begin position="388"/>
        <end position="404"/>
    </location>
</feature>
<feature type="compositionally biased region" description="Polar residues" evidence="2">
    <location>
        <begin position="18"/>
        <end position="29"/>
    </location>
</feature>
<dbReference type="EMBL" id="JAFIMR010000065">
    <property type="protein sequence ID" value="KAI1851495.1"/>
    <property type="molecule type" value="Genomic_DNA"/>
</dbReference>
<feature type="region of interest" description="Disordered" evidence="2">
    <location>
        <begin position="56"/>
        <end position="148"/>
    </location>
</feature>
<feature type="compositionally biased region" description="Pro residues" evidence="2">
    <location>
        <begin position="442"/>
        <end position="455"/>
    </location>
</feature>
<feature type="region of interest" description="Disordered" evidence="2">
    <location>
        <begin position="243"/>
        <end position="281"/>
    </location>
</feature>
<feature type="compositionally biased region" description="Polar residues" evidence="2">
    <location>
        <begin position="136"/>
        <end position="146"/>
    </location>
</feature>
<feature type="region of interest" description="Disordered" evidence="2">
    <location>
        <begin position="388"/>
        <end position="475"/>
    </location>
</feature>
<organism evidence="3 4">
    <name type="scientific">Neoarthrinium moseri</name>
    <dbReference type="NCBI Taxonomy" id="1658444"/>
    <lineage>
        <taxon>Eukaryota</taxon>
        <taxon>Fungi</taxon>
        <taxon>Dikarya</taxon>
        <taxon>Ascomycota</taxon>
        <taxon>Pezizomycotina</taxon>
        <taxon>Sordariomycetes</taxon>
        <taxon>Xylariomycetidae</taxon>
        <taxon>Amphisphaeriales</taxon>
        <taxon>Apiosporaceae</taxon>
        <taxon>Neoarthrinium</taxon>
    </lineage>
</organism>
<evidence type="ECO:0008006" key="5">
    <source>
        <dbReference type="Google" id="ProtNLM"/>
    </source>
</evidence>
<reference evidence="3" key="1">
    <citation type="submission" date="2021-03" db="EMBL/GenBank/DDBJ databases">
        <title>Revisited historic fungal species revealed as producer of novel bioactive compounds through whole genome sequencing and comparative genomics.</title>
        <authorList>
            <person name="Vignolle G.A."/>
            <person name="Hochenegger N."/>
            <person name="Mach R.L."/>
            <person name="Mach-Aigner A.R."/>
            <person name="Javad Rahimi M."/>
            <person name="Salim K.A."/>
            <person name="Chan C.M."/>
            <person name="Lim L.B.L."/>
            <person name="Cai F."/>
            <person name="Druzhinina I.S."/>
            <person name="U'Ren J.M."/>
            <person name="Derntl C."/>
        </authorList>
    </citation>
    <scope>NUCLEOTIDE SEQUENCE</scope>
    <source>
        <strain evidence="3">TUCIM 5799</strain>
    </source>
</reference>
<feature type="compositionally biased region" description="Polar residues" evidence="2">
    <location>
        <begin position="70"/>
        <end position="81"/>
    </location>
</feature>
<keyword evidence="4" id="KW-1185">Reference proteome</keyword>
<evidence type="ECO:0000313" key="4">
    <source>
        <dbReference type="Proteomes" id="UP000829685"/>
    </source>
</evidence>